<dbReference type="RefSeq" id="WP_130432134.1">
    <property type="nucleotide sequence ID" value="NZ_SGXF01000001.1"/>
</dbReference>
<evidence type="ECO:0000313" key="3">
    <source>
        <dbReference type="EMBL" id="RZT02073.1"/>
    </source>
</evidence>
<feature type="domain" description="Glycosyl transferase family 1" evidence="1">
    <location>
        <begin position="215"/>
        <end position="383"/>
    </location>
</feature>
<feature type="domain" description="Glycosyltransferase subfamily 4-like N-terminal" evidence="2">
    <location>
        <begin position="27"/>
        <end position="201"/>
    </location>
</feature>
<dbReference type="PANTHER" id="PTHR12526:SF630">
    <property type="entry name" value="GLYCOSYLTRANSFERASE"/>
    <property type="match status" value="1"/>
</dbReference>
<sequence>MSDKKKVMIIAHFCDYGQENSNNRFNYLASFLADHGFEVELVTSSFSHRDKMQRIEEKNERRTYRTTLIFEPSYHKNISLKRLFISHHKIAQNLRKYLRQCDCPDILYCAIPSINLSEVASEYAAKHNIPFVIDVQDLWPEAYRLILKNESLYRLATGMMKRRIERVYGSADQIVAVSQTYAQRAKSVNTKCDNPIVVYLGTERFFYDNDVSNYASKYTKPDDEFWVGYCGTLGHSYDLTIVIEAMKLLADRGARNIRLMVIGSGPLEEKYKQKAAEMGIAYTFTGKLPYGQMCKQLSQCDIAVNPIAKGAAQSIINKHADYAIAGLPVINTQECEEYRNLLKYYNCGINCDAGSVEQVAKAIDSFVNDKKLTVVMSQNARKMGAEKFERSKTYGEILKGVQEILGLK</sequence>
<dbReference type="OrthoDB" id="9802525at2"/>
<gene>
    <name evidence="3" type="ORF">EV209_0178</name>
</gene>
<dbReference type="InterPro" id="IPR028098">
    <property type="entry name" value="Glyco_trans_4-like_N"/>
</dbReference>
<keyword evidence="3" id="KW-0808">Transferase</keyword>
<protein>
    <submittedName>
        <fullName evidence="3">Glycosyltransferase involved in cell wall biosynthesis</fullName>
    </submittedName>
</protein>
<dbReference type="EMBL" id="SGXF01000001">
    <property type="protein sequence ID" value="RZT02073.1"/>
    <property type="molecule type" value="Genomic_DNA"/>
</dbReference>
<dbReference type="Pfam" id="PF00534">
    <property type="entry name" value="Glycos_transf_1"/>
    <property type="match status" value="1"/>
</dbReference>
<dbReference type="Gene3D" id="3.40.50.2000">
    <property type="entry name" value="Glycogen Phosphorylase B"/>
    <property type="match status" value="2"/>
</dbReference>
<dbReference type="SUPFAM" id="SSF53756">
    <property type="entry name" value="UDP-Glycosyltransferase/glycogen phosphorylase"/>
    <property type="match status" value="1"/>
</dbReference>
<evidence type="ECO:0000259" key="2">
    <source>
        <dbReference type="Pfam" id="PF13439"/>
    </source>
</evidence>
<keyword evidence="4" id="KW-1185">Reference proteome</keyword>
<name>A0A4Q7PMU1_9FIRM</name>
<dbReference type="AlphaFoldDB" id="A0A4Q7PMU1"/>
<proteinExistence type="predicted"/>
<dbReference type="GO" id="GO:0016757">
    <property type="term" value="F:glycosyltransferase activity"/>
    <property type="evidence" value="ECO:0007669"/>
    <property type="project" value="InterPro"/>
</dbReference>
<reference evidence="3 4" key="1">
    <citation type="submission" date="2019-02" db="EMBL/GenBank/DDBJ databases">
        <title>Genomic Encyclopedia of Type Strains, Phase IV (KMG-IV): sequencing the most valuable type-strain genomes for metagenomic binning, comparative biology and taxonomic classification.</title>
        <authorList>
            <person name="Goeker M."/>
        </authorList>
    </citation>
    <scope>NUCLEOTIDE SEQUENCE [LARGE SCALE GENOMIC DNA]</scope>
    <source>
        <strain evidence="3 4">DSM 29486</strain>
    </source>
</reference>
<evidence type="ECO:0000259" key="1">
    <source>
        <dbReference type="Pfam" id="PF00534"/>
    </source>
</evidence>
<organism evidence="3 4">
    <name type="scientific">Cuneatibacter caecimuris</name>
    <dbReference type="NCBI Taxonomy" id="1796618"/>
    <lineage>
        <taxon>Bacteria</taxon>
        <taxon>Bacillati</taxon>
        <taxon>Bacillota</taxon>
        <taxon>Clostridia</taxon>
        <taxon>Lachnospirales</taxon>
        <taxon>Lachnospiraceae</taxon>
        <taxon>Cuneatibacter</taxon>
    </lineage>
</organism>
<dbReference type="PANTHER" id="PTHR12526">
    <property type="entry name" value="GLYCOSYLTRANSFERASE"/>
    <property type="match status" value="1"/>
</dbReference>
<dbReference type="CDD" id="cd03794">
    <property type="entry name" value="GT4_WbuB-like"/>
    <property type="match status" value="1"/>
</dbReference>
<dbReference type="Pfam" id="PF13439">
    <property type="entry name" value="Glyco_transf_4"/>
    <property type="match status" value="1"/>
</dbReference>
<comment type="caution">
    <text evidence="3">The sequence shown here is derived from an EMBL/GenBank/DDBJ whole genome shotgun (WGS) entry which is preliminary data.</text>
</comment>
<evidence type="ECO:0000313" key="4">
    <source>
        <dbReference type="Proteomes" id="UP000292927"/>
    </source>
</evidence>
<dbReference type="Proteomes" id="UP000292927">
    <property type="component" value="Unassembled WGS sequence"/>
</dbReference>
<dbReference type="InterPro" id="IPR001296">
    <property type="entry name" value="Glyco_trans_1"/>
</dbReference>
<accession>A0A4Q7PMU1</accession>